<proteinExistence type="inferred from homology"/>
<keyword evidence="8" id="KW-1185">Reference proteome</keyword>
<evidence type="ECO:0000259" key="6">
    <source>
        <dbReference type="SMART" id="SM00499"/>
    </source>
</evidence>
<dbReference type="GO" id="GO:0008289">
    <property type="term" value="F:lipid binding"/>
    <property type="evidence" value="ECO:0007669"/>
    <property type="project" value="UniProtKB-KW"/>
</dbReference>
<sequence>MLNKQLFPFLFICIVVVVAAITATATNTAAATAADAAVTCNTVYNSLEPCLGYVLGGASVPPECCSGLKSLLSAARTRTDLQSACQCVKSVASSATGDQISRAASIPGICKAKVPFKISANVDCSKIK</sequence>
<dbReference type="PANTHER" id="PTHR33076">
    <property type="entry name" value="NON-SPECIFIC LIPID-TRANSFER PROTEIN 2-RELATED"/>
    <property type="match status" value="1"/>
</dbReference>
<dbReference type="KEGG" id="nau:109231857"/>
<dbReference type="Gene3D" id="1.10.110.10">
    <property type="entry name" value="Plant lipid-transfer and hydrophobic proteins"/>
    <property type="match status" value="1"/>
</dbReference>
<dbReference type="InterPro" id="IPR036312">
    <property type="entry name" value="Bifun_inhib/LTP/seed_sf"/>
</dbReference>
<feature type="chain" id="PRO_5013108791" description="Non-specific lipid-transfer protein" evidence="5">
    <location>
        <begin position="21"/>
        <end position="128"/>
    </location>
</feature>
<comment type="caution">
    <text evidence="7">The sequence shown here is derived from an EMBL/GenBank/DDBJ whole genome shotgun (WGS) entry which is preliminary data.</text>
</comment>
<dbReference type="SMR" id="A0A1J6IPS3"/>
<dbReference type="PRINTS" id="PR00382">
    <property type="entry name" value="LIPIDTRNSFER"/>
</dbReference>
<dbReference type="EMBL" id="MJEQ01037190">
    <property type="protein sequence ID" value="OIS99702.1"/>
    <property type="molecule type" value="Genomic_DNA"/>
</dbReference>
<reference evidence="7" key="1">
    <citation type="submission" date="2016-11" db="EMBL/GenBank/DDBJ databases">
        <title>The genome of Nicotiana attenuata.</title>
        <authorList>
            <person name="Xu S."/>
            <person name="Brockmoeller T."/>
            <person name="Gaquerel E."/>
            <person name="Navarro A."/>
            <person name="Kuhl H."/>
            <person name="Gase K."/>
            <person name="Ling Z."/>
            <person name="Zhou W."/>
            <person name="Kreitzer C."/>
            <person name="Stanke M."/>
            <person name="Tang H."/>
            <person name="Lyons E."/>
            <person name="Pandey P."/>
            <person name="Pandey S.P."/>
            <person name="Timmermann B."/>
            <person name="Baldwin I.T."/>
        </authorList>
    </citation>
    <scope>NUCLEOTIDE SEQUENCE [LARGE SCALE GENOMIC DNA]</scope>
    <source>
        <strain evidence="7">UT</strain>
    </source>
</reference>
<dbReference type="OMA" id="GICKAKV"/>
<comment type="function">
    <text evidence="4">Plant non-specific lipid-transfer proteins transfer phospholipids as well as galactolipids across membranes. May play a role in wax or cutin deposition in the cell walls of expanding epidermal cells and certain secretory tissues.</text>
</comment>
<keyword evidence="3 4" id="KW-0446">Lipid-binding</keyword>
<keyword evidence="5" id="KW-0732">Signal</keyword>
<dbReference type="GO" id="GO:0006869">
    <property type="term" value="P:lipid transport"/>
    <property type="evidence" value="ECO:0007669"/>
    <property type="project" value="InterPro"/>
</dbReference>
<evidence type="ECO:0000313" key="7">
    <source>
        <dbReference type="EMBL" id="OIS99702.1"/>
    </source>
</evidence>
<dbReference type="Gramene" id="OIS99702">
    <property type="protein sequence ID" value="OIS99702"/>
    <property type="gene ID" value="A4A49_05549"/>
</dbReference>
<protein>
    <recommendedName>
        <fullName evidence="4">Non-specific lipid-transfer protein</fullName>
    </recommendedName>
</protein>
<evidence type="ECO:0000313" key="8">
    <source>
        <dbReference type="Proteomes" id="UP000187609"/>
    </source>
</evidence>
<dbReference type="SMART" id="SM00499">
    <property type="entry name" value="AAI"/>
    <property type="match status" value="1"/>
</dbReference>
<accession>A0A1J6IPS3</accession>
<dbReference type="CDD" id="cd01960">
    <property type="entry name" value="nsLTP1"/>
    <property type="match status" value="1"/>
</dbReference>
<evidence type="ECO:0000256" key="3">
    <source>
        <dbReference type="ARBA" id="ARBA00023121"/>
    </source>
</evidence>
<dbReference type="AlphaFoldDB" id="A0A1J6IPS3"/>
<organism evidence="7 8">
    <name type="scientific">Nicotiana attenuata</name>
    <name type="common">Coyote tobacco</name>
    <dbReference type="NCBI Taxonomy" id="49451"/>
    <lineage>
        <taxon>Eukaryota</taxon>
        <taxon>Viridiplantae</taxon>
        <taxon>Streptophyta</taxon>
        <taxon>Embryophyta</taxon>
        <taxon>Tracheophyta</taxon>
        <taxon>Spermatophyta</taxon>
        <taxon>Magnoliopsida</taxon>
        <taxon>eudicotyledons</taxon>
        <taxon>Gunneridae</taxon>
        <taxon>Pentapetalae</taxon>
        <taxon>asterids</taxon>
        <taxon>lamiids</taxon>
        <taxon>Solanales</taxon>
        <taxon>Solanaceae</taxon>
        <taxon>Nicotianoideae</taxon>
        <taxon>Nicotianeae</taxon>
        <taxon>Nicotiana</taxon>
    </lineage>
</organism>
<dbReference type="GeneID" id="109231857"/>
<evidence type="ECO:0000256" key="4">
    <source>
        <dbReference type="RuleBase" id="RU000628"/>
    </source>
</evidence>
<evidence type="ECO:0000256" key="5">
    <source>
        <dbReference type="SAM" id="SignalP"/>
    </source>
</evidence>
<keyword evidence="2 4" id="KW-0813">Transport</keyword>
<dbReference type="Proteomes" id="UP000187609">
    <property type="component" value="Unassembled WGS sequence"/>
</dbReference>
<comment type="similarity">
    <text evidence="1 4">Belongs to the plant LTP family.</text>
</comment>
<feature type="domain" description="Bifunctional inhibitor/plant lipid transfer protein/seed storage helical" evidence="6">
    <location>
        <begin position="40"/>
        <end position="124"/>
    </location>
</feature>
<gene>
    <name evidence="7" type="primary">NLTP_6</name>
    <name evidence="7" type="ORF">A4A49_05549</name>
</gene>
<name>A0A1J6IPS3_NICAT</name>
<evidence type="ECO:0000256" key="2">
    <source>
        <dbReference type="ARBA" id="ARBA00022448"/>
    </source>
</evidence>
<dbReference type="Pfam" id="PF00234">
    <property type="entry name" value="Tryp_alpha_amyl"/>
    <property type="match status" value="1"/>
</dbReference>
<feature type="signal peptide" evidence="5">
    <location>
        <begin position="1"/>
        <end position="20"/>
    </location>
</feature>
<dbReference type="STRING" id="49451.A0A1J6IPS3"/>
<evidence type="ECO:0000256" key="1">
    <source>
        <dbReference type="ARBA" id="ARBA00009748"/>
    </source>
</evidence>
<dbReference type="InterPro" id="IPR016140">
    <property type="entry name" value="Bifunc_inhib/LTP/seed_store"/>
</dbReference>
<dbReference type="InterPro" id="IPR000528">
    <property type="entry name" value="Plant_nsLTP"/>
</dbReference>
<dbReference type="SUPFAM" id="SSF47699">
    <property type="entry name" value="Bifunctional inhibitor/lipid-transfer protein/seed storage 2S albumin"/>
    <property type="match status" value="1"/>
</dbReference>
<dbReference type="OrthoDB" id="1226880at2759"/>